<name>A0A936ZIW6_9BURK</name>
<feature type="domain" description="NADPH-dependent FMN reductase-like" evidence="1">
    <location>
        <begin position="100"/>
        <end position="239"/>
    </location>
</feature>
<dbReference type="InterPro" id="IPR005025">
    <property type="entry name" value="FMN_Rdtase-like_dom"/>
</dbReference>
<dbReference type="AlphaFoldDB" id="A0A936ZIW6"/>
<reference evidence="2" key="1">
    <citation type="submission" date="2021-01" db="EMBL/GenBank/DDBJ databases">
        <title>Ramlibacter sp. strain AW1 16S ribosomal RNA gene Genome sequencing and assembly.</title>
        <authorList>
            <person name="Kang M."/>
        </authorList>
    </citation>
    <scope>NUCLEOTIDE SEQUENCE</scope>
    <source>
        <strain evidence="2">AW1</strain>
    </source>
</reference>
<gene>
    <name evidence="2" type="ORF">JI739_15410</name>
</gene>
<dbReference type="SUPFAM" id="SSF52218">
    <property type="entry name" value="Flavoproteins"/>
    <property type="match status" value="1"/>
</dbReference>
<protein>
    <submittedName>
        <fullName evidence="2">Flavodoxin family protein</fullName>
    </submittedName>
</protein>
<comment type="caution">
    <text evidence="2">The sequence shown here is derived from an EMBL/GenBank/DDBJ whole genome shotgun (WGS) entry which is preliminary data.</text>
</comment>
<proteinExistence type="predicted"/>
<dbReference type="InterPro" id="IPR029039">
    <property type="entry name" value="Flavoprotein-like_sf"/>
</dbReference>
<dbReference type="Gene3D" id="3.40.50.360">
    <property type="match status" value="1"/>
</dbReference>
<accession>A0A936ZIW6</accession>
<keyword evidence="3" id="KW-1185">Reference proteome</keyword>
<evidence type="ECO:0000259" key="1">
    <source>
        <dbReference type="Pfam" id="PF03358"/>
    </source>
</evidence>
<dbReference type="RefSeq" id="WP_201684801.1">
    <property type="nucleotide sequence ID" value="NZ_JAEQNA010000005.1"/>
</dbReference>
<dbReference type="EMBL" id="JAEQNA010000005">
    <property type="protein sequence ID" value="MBL0421737.1"/>
    <property type="molecule type" value="Genomic_DNA"/>
</dbReference>
<dbReference type="GO" id="GO:0016491">
    <property type="term" value="F:oxidoreductase activity"/>
    <property type="evidence" value="ECO:0007669"/>
    <property type="project" value="InterPro"/>
</dbReference>
<evidence type="ECO:0000313" key="2">
    <source>
        <dbReference type="EMBL" id="MBL0421737.1"/>
    </source>
</evidence>
<organism evidence="2 3">
    <name type="scientific">Ramlibacter aurantiacus</name>
    <dbReference type="NCBI Taxonomy" id="2801330"/>
    <lineage>
        <taxon>Bacteria</taxon>
        <taxon>Pseudomonadati</taxon>
        <taxon>Pseudomonadota</taxon>
        <taxon>Betaproteobacteria</taxon>
        <taxon>Burkholderiales</taxon>
        <taxon>Comamonadaceae</taxon>
        <taxon>Ramlibacter</taxon>
    </lineage>
</organism>
<dbReference type="Pfam" id="PF03358">
    <property type="entry name" value="FMN_red"/>
    <property type="match status" value="1"/>
</dbReference>
<dbReference type="Proteomes" id="UP000613011">
    <property type="component" value="Unassembled WGS sequence"/>
</dbReference>
<evidence type="ECO:0000313" key="3">
    <source>
        <dbReference type="Proteomes" id="UP000613011"/>
    </source>
</evidence>
<sequence>MADPDVRKGQAPPAHSRDDFRQRFRARFFDPAFRNEDAAIDRLEEIAWQGYCQARKSPVTRPAGPGFADPRFELSVQWLDTRERLIAAQRRWEDAATPSRVLVINGATRNDGTCPGEMSKSFRLAQIACETLSAQALETDLLDLSRLASDYDRHIHPCKGCVSTAMPLCHWPCSCYPNHELSQVNDWMAEIYERWVSAHGVLLVTPTHWYTSSSPVKLMMDRLVCADGGNPDPTRTSGKDPARAKQVELDGWDYPQHLAGRAYGVVVHGDVAGIEGNRRALCDWLDWMGLVGAGPTARLDRFIGYYEPYATSHATLDRDQAVQDEVRNAATALAQAVGQLRAGTLSVPGKGLPRPRPK</sequence>